<evidence type="ECO:0000313" key="8">
    <source>
        <dbReference type="EMBL" id="TVY13388.1"/>
    </source>
</evidence>
<dbReference type="Proteomes" id="UP000469559">
    <property type="component" value="Unassembled WGS sequence"/>
</dbReference>
<dbReference type="InterPro" id="IPR020846">
    <property type="entry name" value="MFS_dom"/>
</dbReference>
<evidence type="ECO:0000256" key="5">
    <source>
        <dbReference type="ARBA" id="ARBA00023136"/>
    </source>
</evidence>
<evidence type="ECO:0000256" key="1">
    <source>
        <dbReference type="ARBA" id="ARBA00004141"/>
    </source>
</evidence>
<keyword evidence="4 6" id="KW-1133">Transmembrane helix</keyword>
<dbReference type="GO" id="GO:0022857">
    <property type="term" value="F:transmembrane transporter activity"/>
    <property type="evidence" value="ECO:0007669"/>
    <property type="project" value="InterPro"/>
</dbReference>
<feature type="transmembrane region" description="Helical" evidence="6">
    <location>
        <begin position="271"/>
        <end position="290"/>
    </location>
</feature>
<feature type="transmembrane region" description="Helical" evidence="6">
    <location>
        <begin position="324"/>
        <end position="344"/>
    </location>
</feature>
<dbReference type="GO" id="GO:0016020">
    <property type="term" value="C:membrane"/>
    <property type="evidence" value="ECO:0007669"/>
    <property type="project" value="UniProtKB-SubCell"/>
</dbReference>
<evidence type="ECO:0000256" key="3">
    <source>
        <dbReference type="ARBA" id="ARBA00022692"/>
    </source>
</evidence>
<dbReference type="Pfam" id="PF07690">
    <property type="entry name" value="MFS_1"/>
    <property type="match status" value="1"/>
</dbReference>
<name>A0A8T9B094_9HELO</name>
<feature type="transmembrane region" description="Helical" evidence="6">
    <location>
        <begin position="143"/>
        <end position="161"/>
    </location>
</feature>
<feature type="transmembrane region" description="Helical" evidence="6">
    <location>
        <begin position="173"/>
        <end position="194"/>
    </location>
</feature>
<dbReference type="InterPro" id="IPR011701">
    <property type="entry name" value="MFS"/>
</dbReference>
<dbReference type="OrthoDB" id="310895at2759"/>
<dbReference type="EMBL" id="QGMF01000989">
    <property type="protein sequence ID" value="TVY13388.1"/>
    <property type="molecule type" value="Genomic_DNA"/>
</dbReference>
<evidence type="ECO:0000256" key="6">
    <source>
        <dbReference type="SAM" id="Phobius"/>
    </source>
</evidence>
<evidence type="ECO:0000256" key="2">
    <source>
        <dbReference type="ARBA" id="ARBA00022448"/>
    </source>
</evidence>
<comment type="subcellular location">
    <subcellularLocation>
        <location evidence="1">Membrane</location>
        <topology evidence="1">Multi-pass membrane protein</topology>
    </subcellularLocation>
</comment>
<sequence length="477" mass="52548">MTSLEQESSDHEKASKAEHDIAVLGSPLPPTDPAAVKRLLRKCDLHVVPPLFVLFLLAFLDRTNIGNARIQGLEDSLDMKGSDYNIALFVFFIPYILLEVPSNIIIKRIAPSTWLSGIMFFWGIATIGQGVVTNFAGLVGCRFLVGLFEAGLFPGCIYLISMYYERYELQWRLTMFFSASIIAGGLGGLLAYGIANMGGIAGYEAWRWIFIIEGLATAVIGGLSKFWIVDWPETANFLTDEERALLVQRLSSDSGSAQMDRLDKRAARRIFLDWKIYCGTLMYMGVQMGYTSSMSQILTIPIFACATIFAIGTAFATDKLRHRFSFVILGVVIGSIGYALMLNMRSVSVGVRYLACFLITTGGFISQPITIAWLSNQMGGHYKRSMAAAIQIGVGNIGGIVASNIFLEKEEPTYKTGFGSALAFLIVLCGGMAVAMFFGLRAENTKRDRGGRNYRYAEDVVDLGNMGDDHPEFRFTT</sequence>
<protein>
    <submittedName>
        <fullName evidence="8">Putative transporter</fullName>
    </submittedName>
</protein>
<reference evidence="8 9" key="1">
    <citation type="submission" date="2018-05" db="EMBL/GenBank/DDBJ databases">
        <title>Whole genome sequencing for identification of molecular markers to develop diagnostic detection tools for the regulated plant pathogen Lachnellula willkommii.</title>
        <authorList>
            <person name="Giroux E."/>
            <person name="Bilodeau G."/>
        </authorList>
    </citation>
    <scope>NUCLEOTIDE SEQUENCE [LARGE SCALE GENOMIC DNA]</scope>
    <source>
        <strain evidence="8 9">CBS 203.66</strain>
    </source>
</reference>
<feature type="transmembrane region" description="Helical" evidence="6">
    <location>
        <begin position="296"/>
        <end position="317"/>
    </location>
</feature>
<feature type="domain" description="Major facilitator superfamily (MFS) profile" evidence="7">
    <location>
        <begin position="47"/>
        <end position="446"/>
    </location>
</feature>
<dbReference type="Gene3D" id="1.20.1250.20">
    <property type="entry name" value="MFS general substrate transporter like domains"/>
    <property type="match status" value="2"/>
</dbReference>
<gene>
    <name evidence="8" type="ORF">LARI1_G008069</name>
</gene>
<keyword evidence="3 6" id="KW-0812">Transmembrane</keyword>
<feature type="transmembrane region" description="Helical" evidence="6">
    <location>
        <begin position="206"/>
        <end position="228"/>
    </location>
</feature>
<feature type="transmembrane region" description="Helical" evidence="6">
    <location>
        <begin position="85"/>
        <end position="106"/>
    </location>
</feature>
<dbReference type="InterPro" id="IPR036259">
    <property type="entry name" value="MFS_trans_sf"/>
</dbReference>
<feature type="transmembrane region" description="Helical" evidence="6">
    <location>
        <begin position="118"/>
        <end position="137"/>
    </location>
</feature>
<evidence type="ECO:0000259" key="7">
    <source>
        <dbReference type="PROSITE" id="PS50850"/>
    </source>
</evidence>
<dbReference type="PANTHER" id="PTHR43791">
    <property type="entry name" value="PERMEASE-RELATED"/>
    <property type="match status" value="1"/>
</dbReference>
<dbReference type="AlphaFoldDB" id="A0A8T9B094"/>
<evidence type="ECO:0000256" key="4">
    <source>
        <dbReference type="ARBA" id="ARBA00022989"/>
    </source>
</evidence>
<feature type="transmembrane region" description="Helical" evidence="6">
    <location>
        <begin position="350"/>
        <end position="374"/>
    </location>
</feature>
<feature type="transmembrane region" description="Helical" evidence="6">
    <location>
        <begin position="418"/>
        <end position="440"/>
    </location>
</feature>
<feature type="transmembrane region" description="Helical" evidence="6">
    <location>
        <begin position="386"/>
        <end position="406"/>
    </location>
</feature>
<keyword evidence="2" id="KW-0813">Transport</keyword>
<dbReference type="PANTHER" id="PTHR43791:SF52">
    <property type="entry name" value="TRANSPORTER, PUTATIVE (AFU_ORTHOLOGUE AFUA_1G11820)-RELATED"/>
    <property type="match status" value="1"/>
</dbReference>
<accession>A0A8T9B094</accession>
<proteinExistence type="predicted"/>
<keyword evidence="9" id="KW-1185">Reference proteome</keyword>
<comment type="caution">
    <text evidence="8">The sequence shown here is derived from an EMBL/GenBank/DDBJ whole genome shotgun (WGS) entry which is preliminary data.</text>
</comment>
<organism evidence="8 9">
    <name type="scientific">Lachnellula arida</name>
    <dbReference type="NCBI Taxonomy" id="1316785"/>
    <lineage>
        <taxon>Eukaryota</taxon>
        <taxon>Fungi</taxon>
        <taxon>Dikarya</taxon>
        <taxon>Ascomycota</taxon>
        <taxon>Pezizomycotina</taxon>
        <taxon>Leotiomycetes</taxon>
        <taxon>Helotiales</taxon>
        <taxon>Lachnaceae</taxon>
        <taxon>Lachnellula</taxon>
    </lineage>
</organism>
<evidence type="ECO:0000313" key="9">
    <source>
        <dbReference type="Proteomes" id="UP000469559"/>
    </source>
</evidence>
<dbReference type="PROSITE" id="PS50850">
    <property type="entry name" value="MFS"/>
    <property type="match status" value="1"/>
</dbReference>
<dbReference type="FunFam" id="1.20.1250.20:FF:000034">
    <property type="entry name" value="MFS general substrate transporter"/>
    <property type="match status" value="1"/>
</dbReference>
<dbReference type="SUPFAM" id="SSF103473">
    <property type="entry name" value="MFS general substrate transporter"/>
    <property type="match status" value="1"/>
</dbReference>
<keyword evidence="5 6" id="KW-0472">Membrane</keyword>